<dbReference type="InterPro" id="IPR003388">
    <property type="entry name" value="Reticulon"/>
</dbReference>
<dbReference type="Proteomes" id="UP000289738">
    <property type="component" value="Chromosome A03"/>
</dbReference>
<name>A0A445DLQ8_ARAHY</name>
<evidence type="ECO:0000256" key="4">
    <source>
        <dbReference type="ARBA" id="ARBA00022989"/>
    </source>
</evidence>
<dbReference type="InterPro" id="IPR045064">
    <property type="entry name" value="Reticulon-like"/>
</dbReference>
<gene>
    <name evidence="8" type="ORF">Ahy_A03g010262</name>
</gene>
<dbReference type="PANTHER" id="PTHR10994">
    <property type="entry name" value="RETICULON"/>
    <property type="match status" value="1"/>
</dbReference>
<accession>A0A445DLQ8</accession>
<dbReference type="Pfam" id="PF02453">
    <property type="entry name" value="Reticulon"/>
    <property type="match status" value="1"/>
</dbReference>
<keyword evidence="2 6" id="KW-0812">Transmembrane</keyword>
<evidence type="ECO:0000256" key="3">
    <source>
        <dbReference type="ARBA" id="ARBA00022824"/>
    </source>
</evidence>
<feature type="domain" description="Reticulon" evidence="7">
    <location>
        <begin position="36"/>
        <end position="222"/>
    </location>
</feature>
<dbReference type="OrthoDB" id="567788at2759"/>
<evidence type="ECO:0000313" key="8">
    <source>
        <dbReference type="EMBL" id="RYR64125.1"/>
    </source>
</evidence>
<dbReference type="EMBL" id="SDMP01000003">
    <property type="protein sequence ID" value="RYR64125.1"/>
    <property type="molecule type" value="Genomic_DNA"/>
</dbReference>
<evidence type="ECO:0000313" key="9">
    <source>
        <dbReference type="Proteomes" id="UP000289738"/>
    </source>
</evidence>
<evidence type="ECO:0000256" key="5">
    <source>
        <dbReference type="ARBA" id="ARBA00023136"/>
    </source>
</evidence>
<evidence type="ECO:0000256" key="1">
    <source>
        <dbReference type="ARBA" id="ARBA00004477"/>
    </source>
</evidence>
<dbReference type="PROSITE" id="PS50845">
    <property type="entry name" value="RETICULON"/>
    <property type="match status" value="1"/>
</dbReference>
<evidence type="ECO:0000256" key="6">
    <source>
        <dbReference type="RuleBase" id="RU363132"/>
    </source>
</evidence>
<dbReference type="STRING" id="3818.A0A445DLQ8"/>
<keyword evidence="4 6" id="KW-1133">Transmembrane helix</keyword>
<keyword evidence="9" id="KW-1185">Reference proteome</keyword>
<evidence type="ECO:0000256" key="2">
    <source>
        <dbReference type="ARBA" id="ARBA00022692"/>
    </source>
</evidence>
<reference evidence="8 9" key="1">
    <citation type="submission" date="2019-01" db="EMBL/GenBank/DDBJ databases">
        <title>Sequencing of cultivated peanut Arachis hypogaea provides insights into genome evolution and oil improvement.</title>
        <authorList>
            <person name="Chen X."/>
        </authorList>
    </citation>
    <scope>NUCLEOTIDE SEQUENCE [LARGE SCALE GENOMIC DNA]</scope>
    <source>
        <strain evidence="9">cv. Fuhuasheng</strain>
        <tissue evidence="8">Leaves</tissue>
    </source>
</reference>
<dbReference type="AlphaFoldDB" id="A0A445DLQ8"/>
<feature type="transmembrane region" description="Helical" evidence="6">
    <location>
        <begin position="45"/>
        <end position="62"/>
    </location>
</feature>
<dbReference type="GO" id="GO:0005789">
    <property type="term" value="C:endoplasmic reticulum membrane"/>
    <property type="evidence" value="ECO:0007669"/>
    <property type="project" value="UniProtKB-SubCell"/>
</dbReference>
<comment type="caution">
    <text evidence="8">The sequence shown here is derived from an EMBL/GenBank/DDBJ whole genome shotgun (WGS) entry which is preliminary data.</text>
</comment>
<organism evidence="8 9">
    <name type="scientific">Arachis hypogaea</name>
    <name type="common">Peanut</name>
    <dbReference type="NCBI Taxonomy" id="3818"/>
    <lineage>
        <taxon>Eukaryota</taxon>
        <taxon>Viridiplantae</taxon>
        <taxon>Streptophyta</taxon>
        <taxon>Embryophyta</taxon>
        <taxon>Tracheophyta</taxon>
        <taxon>Spermatophyta</taxon>
        <taxon>Magnoliopsida</taxon>
        <taxon>eudicotyledons</taxon>
        <taxon>Gunneridae</taxon>
        <taxon>Pentapetalae</taxon>
        <taxon>rosids</taxon>
        <taxon>fabids</taxon>
        <taxon>Fabales</taxon>
        <taxon>Fabaceae</taxon>
        <taxon>Papilionoideae</taxon>
        <taxon>50 kb inversion clade</taxon>
        <taxon>dalbergioids sensu lato</taxon>
        <taxon>Dalbergieae</taxon>
        <taxon>Pterocarpus clade</taxon>
        <taxon>Arachis</taxon>
    </lineage>
</organism>
<dbReference type="GO" id="GO:0009617">
    <property type="term" value="P:response to bacterium"/>
    <property type="evidence" value="ECO:0007669"/>
    <property type="project" value="InterPro"/>
</dbReference>
<keyword evidence="5 6" id="KW-0472">Membrane</keyword>
<keyword evidence="3 6" id="KW-0256">Endoplasmic reticulum</keyword>
<protein>
    <recommendedName>
        <fullName evidence="6">Reticulon-like protein</fullName>
    </recommendedName>
</protein>
<proteinExistence type="predicted"/>
<dbReference type="PANTHER" id="PTHR10994:SF85">
    <property type="entry name" value="RETICULON-LIKE PROTEIN B9"/>
    <property type="match status" value="1"/>
</dbReference>
<sequence>MAHNTSSDSDNEIITTQSKIFPHGKSIHEVLGGGKVADVLLWKDRNVSAAILVGITAIWFLFEVVEYNFVTLISHISITTMLVLYIWSTVADIFKWNGPKIPETILKDSFFEDLAFNLQRRFYQLLQVLFHISCGTDLPRFLLIIISLYILSEIGNYFSFINLLYIGSICIQTLPIVYDRYEEEIRNLAEHIMIDIRRKYRRFQKTYLNKIPRGPVKEKKIK</sequence>
<comment type="subcellular location">
    <subcellularLocation>
        <location evidence="1 6">Endoplasmic reticulum membrane</location>
        <topology evidence="1 6">Multi-pass membrane protein</topology>
    </subcellularLocation>
</comment>
<feature type="transmembrane region" description="Helical" evidence="6">
    <location>
        <begin position="68"/>
        <end position="87"/>
    </location>
</feature>
<dbReference type="Gramene" id="arahy.Tifrunner.gnm2.ann2.Ah03g588400.1">
    <property type="protein sequence ID" value="arahy.Tifrunner.gnm2.ann2.Ah03g588400.1-CDS"/>
    <property type="gene ID" value="arahy.Tifrunner.gnm2.ann2.Ah03g588400"/>
</dbReference>
<evidence type="ECO:0000259" key="7">
    <source>
        <dbReference type="PROSITE" id="PS50845"/>
    </source>
</evidence>